<reference evidence="4" key="2">
    <citation type="submission" date="2023-05" db="EMBL/GenBank/DDBJ databases">
        <authorList>
            <consortium name="Lawrence Berkeley National Laboratory"/>
            <person name="Steindorff A."/>
            <person name="Hensen N."/>
            <person name="Bonometti L."/>
            <person name="Westerberg I."/>
            <person name="Brannstrom I.O."/>
            <person name="Guillou S."/>
            <person name="Cros-Aarteil S."/>
            <person name="Calhoun S."/>
            <person name="Haridas S."/>
            <person name="Kuo A."/>
            <person name="Mondo S."/>
            <person name="Pangilinan J."/>
            <person name="Riley R."/>
            <person name="Labutti K."/>
            <person name="Andreopoulos B."/>
            <person name="Lipzen A."/>
            <person name="Chen C."/>
            <person name="Yanf M."/>
            <person name="Daum C."/>
            <person name="Ng V."/>
            <person name="Clum A."/>
            <person name="Ohm R."/>
            <person name="Martin F."/>
            <person name="Silar P."/>
            <person name="Natvig D."/>
            <person name="Lalanne C."/>
            <person name="Gautier V."/>
            <person name="Ament-Velasquez S.L."/>
            <person name="Kruys A."/>
            <person name="Hutchinson M.I."/>
            <person name="Powell A.J."/>
            <person name="Barry K."/>
            <person name="Miller A.N."/>
            <person name="Grigoriev I.V."/>
            <person name="Debuchy R."/>
            <person name="Gladieux P."/>
            <person name="Thoren M.H."/>
            <person name="Johannesson H."/>
        </authorList>
    </citation>
    <scope>NUCLEOTIDE SEQUENCE</scope>
    <source>
        <strain evidence="4">CBS 359.72</strain>
    </source>
</reference>
<reference evidence="4" key="1">
    <citation type="journal article" date="2023" name="Mol. Phylogenet. Evol.">
        <title>Genome-scale phylogeny and comparative genomics of the fungal order Sordariales.</title>
        <authorList>
            <person name="Hensen N."/>
            <person name="Bonometti L."/>
            <person name="Westerberg I."/>
            <person name="Brannstrom I.O."/>
            <person name="Guillou S."/>
            <person name="Cros-Aarteil S."/>
            <person name="Calhoun S."/>
            <person name="Haridas S."/>
            <person name="Kuo A."/>
            <person name="Mondo S."/>
            <person name="Pangilinan J."/>
            <person name="Riley R."/>
            <person name="LaButti K."/>
            <person name="Andreopoulos B."/>
            <person name="Lipzen A."/>
            <person name="Chen C."/>
            <person name="Yan M."/>
            <person name="Daum C."/>
            <person name="Ng V."/>
            <person name="Clum A."/>
            <person name="Steindorff A."/>
            <person name="Ohm R.A."/>
            <person name="Martin F."/>
            <person name="Silar P."/>
            <person name="Natvig D.O."/>
            <person name="Lalanne C."/>
            <person name="Gautier V."/>
            <person name="Ament-Velasquez S.L."/>
            <person name="Kruys A."/>
            <person name="Hutchinson M.I."/>
            <person name="Powell A.J."/>
            <person name="Barry K."/>
            <person name="Miller A.N."/>
            <person name="Grigoriev I.V."/>
            <person name="Debuchy R."/>
            <person name="Gladieux P."/>
            <person name="Hiltunen Thoren M."/>
            <person name="Johannesson H."/>
        </authorList>
    </citation>
    <scope>NUCLEOTIDE SEQUENCE</scope>
    <source>
        <strain evidence="4">CBS 359.72</strain>
    </source>
</reference>
<feature type="region of interest" description="Disordered" evidence="2">
    <location>
        <begin position="534"/>
        <end position="563"/>
    </location>
</feature>
<dbReference type="GO" id="GO:0005737">
    <property type="term" value="C:cytoplasm"/>
    <property type="evidence" value="ECO:0007669"/>
    <property type="project" value="TreeGrafter"/>
</dbReference>
<dbReference type="PANTHER" id="PTHR48104:SF30">
    <property type="entry name" value="METACASPASE-1"/>
    <property type="match status" value="1"/>
</dbReference>
<dbReference type="InterPro" id="IPR011600">
    <property type="entry name" value="Pept_C14_caspase"/>
</dbReference>
<dbReference type="Proteomes" id="UP001303647">
    <property type="component" value="Unassembled WGS sequence"/>
</dbReference>
<evidence type="ECO:0000256" key="1">
    <source>
        <dbReference type="ARBA" id="ARBA00009005"/>
    </source>
</evidence>
<feature type="compositionally biased region" description="Basic and acidic residues" evidence="2">
    <location>
        <begin position="538"/>
        <end position="547"/>
    </location>
</feature>
<dbReference type="GO" id="GO:0004197">
    <property type="term" value="F:cysteine-type endopeptidase activity"/>
    <property type="evidence" value="ECO:0007669"/>
    <property type="project" value="InterPro"/>
</dbReference>
<comment type="similarity">
    <text evidence="1">Belongs to the peptidase C14B family.</text>
</comment>
<evidence type="ECO:0000259" key="3">
    <source>
        <dbReference type="Pfam" id="PF00656"/>
    </source>
</evidence>
<dbReference type="AlphaFoldDB" id="A0AAN7HKC4"/>
<dbReference type="InterPro" id="IPR050452">
    <property type="entry name" value="Metacaspase"/>
</dbReference>
<evidence type="ECO:0000313" key="4">
    <source>
        <dbReference type="EMBL" id="KAK4245015.1"/>
    </source>
</evidence>
<dbReference type="EMBL" id="MU857715">
    <property type="protein sequence ID" value="KAK4245015.1"/>
    <property type="molecule type" value="Genomic_DNA"/>
</dbReference>
<feature type="domain" description="Peptidase C14 caspase" evidence="3">
    <location>
        <begin position="8"/>
        <end position="282"/>
    </location>
</feature>
<organism evidence="4 5">
    <name type="scientific">Corynascus novoguineensis</name>
    <dbReference type="NCBI Taxonomy" id="1126955"/>
    <lineage>
        <taxon>Eukaryota</taxon>
        <taxon>Fungi</taxon>
        <taxon>Dikarya</taxon>
        <taxon>Ascomycota</taxon>
        <taxon>Pezizomycotina</taxon>
        <taxon>Sordariomycetes</taxon>
        <taxon>Sordariomycetidae</taxon>
        <taxon>Sordariales</taxon>
        <taxon>Chaetomiaceae</taxon>
        <taxon>Corynascus</taxon>
    </lineage>
</organism>
<gene>
    <name evidence="4" type="ORF">C7999DRAFT_34627</name>
</gene>
<accession>A0AAN7HKC4</accession>
<comment type="caution">
    <text evidence="4">The sequence shown here is derived from an EMBL/GenBank/DDBJ whole genome shotgun (WGS) entry which is preliminary data.</text>
</comment>
<evidence type="ECO:0000313" key="5">
    <source>
        <dbReference type="Proteomes" id="UP001303647"/>
    </source>
</evidence>
<name>A0AAN7HKC4_9PEZI</name>
<dbReference type="GO" id="GO:0006508">
    <property type="term" value="P:proteolysis"/>
    <property type="evidence" value="ECO:0007669"/>
    <property type="project" value="InterPro"/>
</dbReference>
<dbReference type="PANTHER" id="PTHR48104">
    <property type="entry name" value="METACASPASE-4"/>
    <property type="match status" value="1"/>
</dbReference>
<keyword evidence="5" id="KW-1185">Reference proteome</keyword>
<proteinExistence type="inferred from homology"/>
<dbReference type="Gene3D" id="3.40.50.1460">
    <property type="match status" value="1"/>
</dbReference>
<protein>
    <submittedName>
        <fullName evidence="4">Caspase domain-containing protein</fullName>
    </submittedName>
</protein>
<evidence type="ECO:0000256" key="2">
    <source>
        <dbReference type="SAM" id="MobiDB-lite"/>
    </source>
</evidence>
<sequence>MSEQAPKKSALLIGVNHYGSEEWDDLKGCVADVEAADTYLRDLAGLTNIIKLTSPAASGSTRDLPTLKNVVDAFDNAASEAQPGDFVYIHYSGHGGRIDTKFPDFKPNQLDEALVLVSAEEDGTTRRGGKVDYLRDVEMAYLLKRIADKGAVVTLILDCCHSAGAVRGRGAIRGVDYIPSAWLVERPLIAPEATLRAAWKQQSPGGDGRGASVMRHWMTSSRGIEFLAACRSDQKAQEVASSAQNKRGLMSVCLEDVIKANRGSLAQLNCEMVYNLVANRVTKTIESDKVRQDVVFGGRRSRSFFGTGQMSQQLFANVTRVETLLSGGTRVYLDAGTAHGVHKHDSFALYPADREFRDIVDYNEQLAMCTVSDVDDFNSSGKVVDPNPNGNPMKEPQIERGCKAVSARDIIYRHVMSPREVRVVPDVAGGGGVSEEYVRAVERRIKGEGVLVNIETSDREAFFEVRAKPSDDFTISFTPNVTTGKRATVEVQSVDKLLAYLAHLTIFYNLFHLSGSVSGRGGISVEKIGYLPNGVEPPEPRKFDPKKGPSPPVNGRRPLPSEQEPIEIAAEDSVGIRVTNTGYKPVYIEVLDLEPSWKVSRIYPSEDGEAPIQLSPNESADFYVIMTAPATVQHSHQTEPYDTIVILATASDRANFPAVVVPQLDESGRRGGDPSPVRREGDDGRGRGVAGPTMFVQRVDVLVIPPKSNSVVDGLTEHIVAA</sequence>
<feature type="compositionally biased region" description="Basic and acidic residues" evidence="2">
    <location>
        <begin position="666"/>
        <end position="686"/>
    </location>
</feature>
<dbReference type="Pfam" id="PF00656">
    <property type="entry name" value="Peptidase_C14"/>
    <property type="match status" value="1"/>
</dbReference>
<feature type="region of interest" description="Disordered" evidence="2">
    <location>
        <begin position="661"/>
        <end position="690"/>
    </location>
</feature>